<evidence type="ECO:0000313" key="4">
    <source>
        <dbReference type="EMBL" id="CAB5029750.1"/>
    </source>
</evidence>
<feature type="domain" description="Amidase" evidence="2">
    <location>
        <begin position="25"/>
        <end position="449"/>
    </location>
</feature>
<dbReference type="PANTHER" id="PTHR11895">
    <property type="entry name" value="TRANSAMIDASE"/>
    <property type="match status" value="1"/>
</dbReference>
<dbReference type="InterPro" id="IPR023631">
    <property type="entry name" value="Amidase_dom"/>
</dbReference>
<dbReference type="EMBL" id="CAFBLT010000001">
    <property type="protein sequence ID" value="CAB4877317.1"/>
    <property type="molecule type" value="Genomic_DNA"/>
</dbReference>
<dbReference type="SUPFAM" id="SSF75304">
    <property type="entry name" value="Amidase signature (AS) enzymes"/>
    <property type="match status" value="1"/>
</dbReference>
<dbReference type="Gene3D" id="3.90.1300.10">
    <property type="entry name" value="Amidase signature (AS) domain"/>
    <property type="match status" value="1"/>
</dbReference>
<name>A0A6J7RMS7_9ZZZZ</name>
<dbReference type="GO" id="GO:0003824">
    <property type="term" value="F:catalytic activity"/>
    <property type="evidence" value="ECO:0007669"/>
    <property type="project" value="InterPro"/>
</dbReference>
<protein>
    <submittedName>
        <fullName evidence="4">Unannotated protein</fullName>
    </submittedName>
</protein>
<proteinExistence type="predicted"/>
<gene>
    <name evidence="3" type="ORF">UFOPK3427_01211</name>
    <name evidence="4" type="ORF">UFOPK4112_01514</name>
</gene>
<dbReference type="InterPro" id="IPR036928">
    <property type="entry name" value="AS_sf"/>
</dbReference>
<feature type="region of interest" description="Disordered" evidence="1">
    <location>
        <begin position="130"/>
        <end position="150"/>
    </location>
</feature>
<evidence type="ECO:0000259" key="2">
    <source>
        <dbReference type="Pfam" id="PF01425"/>
    </source>
</evidence>
<organism evidence="4">
    <name type="scientific">freshwater metagenome</name>
    <dbReference type="NCBI Taxonomy" id="449393"/>
    <lineage>
        <taxon>unclassified sequences</taxon>
        <taxon>metagenomes</taxon>
        <taxon>ecological metagenomes</taxon>
    </lineage>
</organism>
<dbReference type="EMBL" id="CAFBPM010000018">
    <property type="protein sequence ID" value="CAB5029750.1"/>
    <property type="molecule type" value="Genomic_DNA"/>
</dbReference>
<evidence type="ECO:0000256" key="1">
    <source>
        <dbReference type="SAM" id="MobiDB-lite"/>
    </source>
</evidence>
<dbReference type="Pfam" id="PF01425">
    <property type="entry name" value="Amidase"/>
    <property type="match status" value="1"/>
</dbReference>
<dbReference type="PANTHER" id="PTHR11895:SF7">
    <property type="entry name" value="GLUTAMYL-TRNA(GLN) AMIDOTRANSFERASE SUBUNIT A, MITOCHONDRIAL"/>
    <property type="match status" value="1"/>
</dbReference>
<evidence type="ECO:0000313" key="3">
    <source>
        <dbReference type="EMBL" id="CAB4877317.1"/>
    </source>
</evidence>
<reference evidence="4" key="1">
    <citation type="submission" date="2020-05" db="EMBL/GenBank/DDBJ databases">
        <authorList>
            <person name="Chiriac C."/>
            <person name="Salcher M."/>
            <person name="Ghai R."/>
            <person name="Kavagutti S V."/>
        </authorList>
    </citation>
    <scope>NUCLEOTIDE SEQUENCE</scope>
</reference>
<dbReference type="AlphaFoldDB" id="A0A6J7RMS7"/>
<sequence length="470" mass="48566">MDSPWLDDASSLLLALRSGEISPVEATEASITAMDASSLNAISHLDAEHALETARRVDTSLPLAGLPIGIKELDHVAGWPANEASLALEGEIASGDSPLNERLRSAGAILLAQTTSSEFGSVNFTSTRIHGTTTNPWDETRTPGGSSGGSAAAVSGGLLPLCTGSDGGGSIRIPAGFCGLVGLKPSFGRIPKMTNSAFEPLTSVWGCLSRSIRDSALFLDVAAGPDERDPFSLPSPTHSFVGQLGTTDLTALRVGISIDLGTAFVADDVAEHLERTALALVEESGMTPVALDLALPQGGLEWSMMSSASVLESLGDRYPGCADQLGPEMGFGARLTHERFGLEGLLAVERFRHASVEAMAMAFSQVDVIICATNPDVAFDAAGPMRTVVGGHDLVAELGFGRALSNNGALTIPANTTGNPAIALPAGTVRGMPVSLQVIGRHHAEQVLLDIGLVLEAMAPWPLVAPGVAR</sequence>
<dbReference type="InterPro" id="IPR000120">
    <property type="entry name" value="Amidase"/>
</dbReference>
<accession>A0A6J7RMS7</accession>